<organism evidence="2 3">
    <name type="scientific">Erysipelothrix piscisicarius</name>
    <dbReference type="NCBI Taxonomy" id="2485784"/>
    <lineage>
        <taxon>Bacteria</taxon>
        <taxon>Bacillati</taxon>
        <taxon>Bacillota</taxon>
        <taxon>Erysipelotrichia</taxon>
        <taxon>Erysipelotrichales</taxon>
        <taxon>Erysipelotrichaceae</taxon>
        <taxon>Erysipelothrix</taxon>
    </lineage>
</organism>
<dbReference type="InterPro" id="IPR053154">
    <property type="entry name" value="c-di-AMP_regulator"/>
</dbReference>
<dbReference type="InterPro" id="IPR012505">
    <property type="entry name" value="YbbR"/>
</dbReference>
<accession>A0A3Q8S6N1</accession>
<keyword evidence="3" id="KW-1185">Reference proteome</keyword>
<keyword evidence="1" id="KW-1133">Transmembrane helix</keyword>
<evidence type="ECO:0000256" key="1">
    <source>
        <dbReference type="SAM" id="Phobius"/>
    </source>
</evidence>
<dbReference type="Gene3D" id="2.170.120.30">
    <property type="match status" value="2"/>
</dbReference>
<reference evidence="2 3" key="1">
    <citation type="journal article" date="2020" name="Int. J. Syst. Evol. Microbiol.">
        <title>Description of Erysipelothrix piscisicarius sp. nov., an emergent fish pathogen, and assessment of virulence using a tiger barb (Puntigrus tetrazona) infection model.</title>
        <authorList>
            <person name="Pomaranski E.K."/>
            <person name="Griffin M.J."/>
            <person name="Camus A.C."/>
            <person name="Armwood A.R."/>
            <person name="Shelley J."/>
            <person name="Waldbieser G.C."/>
            <person name="LaFrentz B.R."/>
            <person name="Garcia J.C."/>
            <person name="Yanong R."/>
            <person name="Soto E."/>
        </authorList>
    </citation>
    <scope>NUCLEOTIDE SEQUENCE [LARGE SCALE GENOMIC DNA]</scope>
    <source>
        <strain evidence="2 3">15TAL0474</strain>
    </source>
</reference>
<proteinExistence type="predicted"/>
<dbReference type="Pfam" id="PF07949">
    <property type="entry name" value="YbbR"/>
    <property type="match status" value="2"/>
</dbReference>
<protein>
    <recommendedName>
        <fullName evidence="4">YbbR-like domain-containing protein</fullName>
    </recommendedName>
</protein>
<evidence type="ECO:0008006" key="4">
    <source>
        <dbReference type="Google" id="ProtNLM"/>
    </source>
</evidence>
<evidence type="ECO:0000313" key="3">
    <source>
        <dbReference type="Proteomes" id="UP000278804"/>
    </source>
</evidence>
<dbReference type="KEGG" id="eri:EEI45_01030"/>
<dbReference type="PANTHER" id="PTHR37804:SF1">
    <property type="entry name" value="CDAA REGULATORY PROTEIN CDAR"/>
    <property type="match status" value="1"/>
</dbReference>
<name>A0A3Q8S6N1_9FIRM</name>
<gene>
    <name evidence="2" type="ORF">EEI45_01030</name>
</gene>
<dbReference type="AlphaFoldDB" id="A0A3Q8S6N1"/>
<dbReference type="RefSeq" id="WP_125163790.1">
    <property type="nucleotide sequence ID" value="NZ_CP034234.1"/>
</dbReference>
<sequence>MSPKKDKKNKKFDSEDKLELAQIIAERSEKITNLTESVGDAFLRVLRWLSAWFDRILFNPRHAKLVAFAVALLIYFAFNVSASTPSPVNQARQIPDVPVVVKYNSEMYEVVDFDEKVDVIVFGDYSDISMVNPQNDLKVELDLSGLAEGTHQVNYKTNITSARIRTTITPASANVTIRIKEAKRMTLSTEFVNQKKLGSQYVLGTPELETQDVTIKASKETMAQVAFVKALIDVSGQTEQFTTDAEIVAYNQQGERLTTVDVLPKTVKAKVDVTSPNKTVPIKPVFQGDIPEGKAIASLSMDNEAMTIYAQQSVLDSIEEIKVPIQASGLTKDTKLVHNISLPSGVRHGTVSKVNFDIKLGEGETKKFDDIPILFVHNVNQLKISPGTSGDQKTATTTSLEVFGTKENIEKFKPENVKVYIDMRDIEPGDNQEVKLYVEYNDPTSSLYSVKSTKETAVFSFRK</sequence>
<dbReference type="Gene3D" id="2.170.120.40">
    <property type="entry name" value="YbbR-like domain"/>
    <property type="match status" value="2"/>
</dbReference>
<keyword evidence="1" id="KW-0472">Membrane</keyword>
<dbReference type="Proteomes" id="UP000278804">
    <property type="component" value="Chromosome"/>
</dbReference>
<feature type="transmembrane region" description="Helical" evidence="1">
    <location>
        <begin position="65"/>
        <end position="82"/>
    </location>
</feature>
<dbReference type="PANTHER" id="PTHR37804">
    <property type="entry name" value="CDAA REGULATORY PROTEIN CDAR"/>
    <property type="match status" value="1"/>
</dbReference>
<keyword evidence="1" id="KW-0812">Transmembrane</keyword>
<dbReference type="EMBL" id="CP034234">
    <property type="protein sequence ID" value="AZK43569.1"/>
    <property type="molecule type" value="Genomic_DNA"/>
</dbReference>
<evidence type="ECO:0000313" key="2">
    <source>
        <dbReference type="EMBL" id="AZK43569.1"/>
    </source>
</evidence>